<feature type="compositionally biased region" description="Basic and acidic residues" evidence="6">
    <location>
        <begin position="179"/>
        <end position="193"/>
    </location>
</feature>
<dbReference type="PROSITE" id="PS50071">
    <property type="entry name" value="HOMEOBOX_2"/>
    <property type="match status" value="2"/>
</dbReference>
<name>A0A7S1EU41_9RHOD</name>
<gene>
    <name evidence="8" type="ORF">TOLI1172_LOCUS8025</name>
</gene>
<sequence>MARDEDEFDSVDASGARWKPTPAQRATLLKEFEENPYPEIETKLRLAQSLDLRHAQISKWFQHRREALVKKGRFSGQKRRDRRTPEELEILESAFAECAYPKTKDVDCLCTRLPDMQPQQVKLWFKHKRMSIARMIRSSSGRGSERSESSKQAANNLSKIARQGGSRANKADSVVSKDLSNKKGKDFNPKEKTCAVNEVTKPKRVIQKKRRADGESSASDRQKSGAVRALQRLHSEGGDQVVKEQQAEAVPDALDRPLMVGEPLVPNIPVRQMSKTSSTFNETVDLSPSQAQVLDAFAKLGIPLDDEKLNRLASELGVSVAALQRWWFRNRLPAVGSASVENPIDSRGLQVNSVFDRKMNALNKTSLPANEPFYDPGAQMVPQSGPVIFGSTQDTTHHGNEALRENTEHYFGYASRPSYLRMNPMCEATPVPQMSPGAHLPGREYHRNSTTSWLNQSLQPGFNPGYSPMPMSSGDNMHPQYMGHTMSPCSLKPGLSSSYSSNVYGLQPPMQYSVPMNAGTSGDVSGVQDKWTHSLHASSAPPGSMKPFNSLRTTPNSHHSLAPISYPNDLYR</sequence>
<feature type="compositionally biased region" description="Basic and acidic residues" evidence="6">
    <location>
        <begin position="212"/>
        <end position="223"/>
    </location>
</feature>
<feature type="domain" description="Homeobox" evidence="7">
    <location>
        <begin position="74"/>
        <end position="135"/>
    </location>
</feature>
<feature type="region of interest" description="Disordered" evidence="6">
    <location>
        <begin position="534"/>
        <end position="572"/>
    </location>
</feature>
<feature type="region of interest" description="Disordered" evidence="6">
    <location>
        <begin position="159"/>
        <end position="227"/>
    </location>
</feature>
<evidence type="ECO:0000259" key="7">
    <source>
        <dbReference type="PROSITE" id="PS50071"/>
    </source>
</evidence>
<feature type="DNA-binding region" description="Homeobox" evidence="4">
    <location>
        <begin position="13"/>
        <end position="72"/>
    </location>
</feature>
<keyword evidence="2 4" id="KW-0371">Homeobox</keyword>
<feature type="compositionally biased region" description="Acidic residues" evidence="6">
    <location>
        <begin position="1"/>
        <end position="10"/>
    </location>
</feature>
<feature type="domain" description="Homeobox" evidence="7">
    <location>
        <begin position="11"/>
        <end position="71"/>
    </location>
</feature>
<dbReference type="CDD" id="cd00086">
    <property type="entry name" value="homeodomain"/>
    <property type="match status" value="2"/>
</dbReference>
<feature type="compositionally biased region" description="Basic residues" evidence="6">
    <location>
        <begin position="202"/>
        <end position="211"/>
    </location>
</feature>
<keyword evidence="1 4" id="KW-0238">DNA-binding</keyword>
<evidence type="ECO:0000313" key="8">
    <source>
        <dbReference type="EMBL" id="CAD8823627.1"/>
    </source>
</evidence>
<dbReference type="InterPro" id="IPR050460">
    <property type="entry name" value="Distal-less_Homeobox_TF"/>
</dbReference>
<evidence type="ECO:0000256" key="4">
    <source>
        <dbReference type="PROSITE-ProRule" id="PRU00108"/>
    </source>
</evidence>
<accession>A0A7S1EU41</accession>
<keyword evidence="3 4" id="KW-0539">Nucleus</keyword>
<dbReference type="SUPFAM" id="SSF46689">
    <property type="entry name" value="Homeodomain-like"/>
    <property type="match status" value="2"/>
</dbReference>
<evidence type="ECO:0000256" key="2">
    <source>
        <dbReference type="ARBA" id="ARBA00023155"/>
    </source>
</evidence>
<dbReference type="InterPro" id="IPR001356">
    <property type="entry name" value="HD"/>
</dbReference>
<dbReference type="Gene3D" id="1.10.10.60">
    <property type="entry name" value="Homeodomain-like"/>
    <property type="match status" value="2"/>
</dbReference>
<dbReference type="GO" id="GO:0005634">
    <property type="term" value="C:nucleus"/>
    <property type="evidence" value="ECO:0007669"/>
    <property type="project" value="UniProtKB-SubCell"/>
</dbReference>
<dbReference type="InterPro" id="IPR009057">
    <property type="entry name" value="Homeodomain-like_sf"/>
</dbReference>
<feature type="DNA-binding region" description="Homeobox" evidence="4">
    <location>
        <begin position="76"/>
        <end position="136"/>
    </location>
</feature>
<evidence type="ECO:0000256" key="6">
    <source>
        <dbReference type="SAM" id="MobiDB-lite"/>
    </source>
</evidence>
<feature type="compositionally biased region" description="Polar residues" evidence="6">
    <location>
        <begin position="550"/>
        <end position="559"/>
    </location>
</feature>
<comment type="subcellular location">
    <subcellularLocation>
        <location evidence="4 5">Nucleus</location>
    </subcellularLocation>
</comment>
<dbReference type="PANTHER" id="PTHR24327">
    <property type="entry name" value="HOMEOBOX PROTEIN"/>
    <property type="match status" value="1"/>
</dbReference>
<protein>
    <recommendedName>
        <fullName evidence="7">Homeobox domain-containing protein</fullName>
    </recommendedName>
</protein>
<proteinExistence type="predicted"/>
<reference evidence="8" key="1">
    <citation type="submission" date="2021-01" db="EMBL/GenBank/DDBJ databases">
        <authorList>
            <person name="Corre E."/>
            <person name="Pelletier E."/>
            <person name="Niang G."/>
            <person name="Scheremetjew M."/>
            <person name="Finn R."/>
            <person name="Kale V."/>
            <person name="Holt S."/>
            <person name="Cochrane G."/>
            <person name="Meng A."/>
            <person name="Brown T."/>
            <person name="Cohen L."/>
        </authorList>
    </citation>
    <scope>NUCLEOTIDE SEQUENCE</scope>
    <source>
        <strain evidence="8">CCMP3278</strain>
    </source>
</reference>
<evidence type="ECO:0000256" key="5">
    <source>
        <dbReference type="RuleBase" id="RU000682"/>
    </source>
</evidence>
<dbReference type="AlphaFoldDB" id="A0A7S1EU41"/>
<dbReference type="EMBL" id="HBFP01011130">
    <property type="protein sequence ID" value="CAD8823627.1"/>
    <property type="molecule type" value="Transcribed_RNA"/>
</dbReference>
<dbReference type="Pfam" id="PF00046">
    <property type="entry name" value="Homeodomain"/>
    <property type="match status" value="2"/>
</dbReference>
<dbReference type="SMART" id="SM00389">
    <property type="entry name" value="HOX"/>
    <property type="match status" value="2"/>
</dbReference>
<evidence type="ECO:0000256" key="1">
    <source>
        <dbReference type="ARBA" id="ARBA00023125"/>
    </source>
</evidence>
<organism evidence="8">
    <name type="scientific">Timspurckia oligopyrenoides</name>
    <dbReference type="NCBI Taxonomy" id="708627"/>
    <lineage>
        <taxon>Eukaryota</taxon>
        <taxon>Rhodophyta</taxon>
        <taxon>Bangiophyceae</taxon>
        <taxon>Porphyridiales</taxon>
        <taxon>Porphyridiaceae</taxon>
        <taxon>Timspurckia</taxon>
    </lineage>
</organism>
<evidence type="ECO:0000256" key="3">
    <source>
        <dbReference type="ARBA" id="ARBA00023242"/>
    </source>
</evidence>
<dbReference type="GO" id="GO:0003677">
    <property type="term" value="F:DNA binding"/>
    <property type="evidence" value="ECO:0007669"/>
    <property type="project" value="UniProtKB-UniRule"/>
</dbReference>
<feature type="region of interest" description="Disordered" evidence="6">
    <location>
        <begin position="1"/>
        <end position="20"/>
    </location>
</feature>